<evidence type="ECO:0000313" key="1">
    <source>
        <dbReference type="EMBL" id="MBC3908133.1"/>
    </source>
</evidence>
<organism evidence="1 2">
    <name type="scientific">Undibacterium umbellatum</name>
    <dbReference type="NCBI Taxonomy" id="2762300"/>
    <lineage>
        <taxon>Bacteria</taxon>
        <taxon>Pseudomonadati</taxon>
        <taxon>Pseudomonadota</taxon>
        <taxon>Betaproteobacteria</taxon>
        <taxon>Burkholderiales</taxon>
        <taxon>Oxalobacteraceae</taxon>
        <taxon>Undibacterium</taxon>
    </lineage>
</organism>
<keyword evidence="2" id="KW-1185">Reference proteome</keyword>
<dbReference type="EMBL" id="JACOFX010000004">
    <property type="protein sequence ID" value="MBC3908133.1"/>
    <property type="molecule type" value="Genomic_DNA"/>
</dbReference>
<protein>
    <recommendedName>
        <fullName evidence="3">Lipoprotein</fullName>
    </recommendedName>
</protein>
<name>A0ABR6Z8N6_9BURK</name>
<comment type="caution">
    <text evidence="1">The sequence shown here is derived from an EMBL/GenBank/DDBJ whole genome shotgun (WGS) entry which is preliminary data.</text>
</comment>
<dbReference type="RefSeq" id="WP_186953678.1">
    <property type="nucleotide sequence ID" value="NZ_JACOFX010000004.1"/>
</dbReference>
<evidence type="ECO:0000313" key="2">
    <source>
        <dbReference type="Proteomes" id="UP000646911"/>
    </source>
</evidence>
<reference evidence="1 2" key="1">
    <citation type="submission" date="2020-08" db="EMBL/GenBank/DDBJ databases">
        <title>Novel species isolated from subtropical streams in China.</title>
        <authorList>
            <person name="Lu H."/>
        </authorList>
    </citation>
    <scope>NUCLEOTIDE SEQUENCE [LARGE SCALE GENOMIC DNA]</scope>
    <source>
        <strain evidence="1 2">NL8W</strain>
    </source>
</reference>
<gene>
    <name evidence="1" type="ORF">H8L47_11255</name>
</gene>
<accession>A0ABR6Z8N6</accession>
<sequence length="198" mass="22178">MLRINQKITKAMGLCVGALLLSACGRYYDVVDDSAIKVIRRKEYATQPTFFQVSQEDRVAYSISADSYIRQVSIHVSTDHVFEKRGPEYTFAVLCQSAMVHNHGKIYRPVHINANTCDTIDTITREAEGFSGSTRSNLFISFHLDTPLGSDFQVTLPAFMALESRNNVPSVNEFSGPAQTRITIGTRWIKPEPFTGIH</sequence>
<evidence type="ECO:0008006" key="3">
    <source>
        <dbReference type="Google" id="ProtNLM"/>
    </source>
</evidence>
<dbReference type="PROSITE" id="PS51257">
    <property type="entry name" value="PROKAR_LIPOPROTEIN"/>
    <property type="match status" value="1"/>
</dbReference>
<proteinExistence type="predicted"/>
<dbReference type="Proteomes" id="UP000646911">
    <property type="component" value="Unassembled WGS sequence"/>
</dbReference>